<sequence length="605" mass="70310">MNEYHQNASGSSSEEVSKDSQNNLDMKRTEYVRRTWIRNIETDTPKKYRPHATYRDHENNICKVPLRVPVMFHPPSQSDLESVIREYENNFLKPTEVDTSNKSRKNKNFVKKIVAAFEEKYKAYNESKIEEDVKAILENRELFLKMEKPSASCPSKNINTFANTSKMCRPGSNKEEDNMYALFNTPEKKQYNQKNMWKSICSSPFKSSTPKESKFMKIINKYHPDEELPSDINDNELDEKLDNIPKKDVNLNEELNFDNNRKHNAEVLEENGRIVRNRENDSMIEEVKIVASTSRHRMQKNFNESFEEEETDIDWLPSEKELSRKKPLKKLLSKLGIVKKSKKVCLYQNANKEFQDSGYDEVNLSSSPLNKSTSENGKSNSFKEMLYSSKMQKSAAKKSIEKKFYNDEASGGITSTDLETNSEDKISTAKPITSICGFISTVIIPKYFLEDVNNSSVTIMETDDNMSTIELYSNCSLLDCINKNCSHLEAEELEILEKMEYSRDIYKKFFSQSDTRINDLRAYNDAKQKESTGNYRKPRPRPATTSFYEDVLSLRRRMGSLPNFYSCPEHNPIYATVKRGHKCRFCDHDRQRIFDEIQPDLSTSL</sequence>
<dbReference type="EMBL" id="JAUDFV010000133">
    <property type="protein sequence ID" value="KAL2726812.1"/>
    <property type="molecule type" value="Genomic_DNA"/>
</dbReference>
<feature type="region of interest" description="Disordered" evidence="1">
    <location>
        <begin position="1"/>
        <end position="25"/>
    </location>
</feature>
<protein>
    <submittedName>
        <fullName evidence="2">Uncharacterized protein</fullName>
    </submittedName>
</protein>
<reference evidence="2 3" key="1">
    <citation type="journal article" date="2024" name="Ann. Entomol. Soc. Am.">
        <title>Genomic analyses of the southern and eastern yellowjacket wasps (Hymenoptera: Vespidae) reveal evolutionary signatures of social life.</title>
        <authorList>
            <person name="Catto M.A."/>
            <person name="Caine P.B."/>
            <person name="Orr S.E."/>
            <person name="Hunt B.G."/>
            <person name="Goodisman M.A.D."/>
        </authorList>
    </citation>
    <scope>NUCLEOTIDE SEQUENCE [LARGE SCALE GENOMIC DNA]</scope>
    <source>
        <strain evidence="2">233</strain>
        <tissue evidence="2">Head and thorax</tissue>
    </source>
</reference>
<evidence type="ECO:0000313" key="3">
    <source>
        <dbReference type="Proteomes" id="UP001607302"/>
    </source>
</evidence>
<keyword evidence="3" id="KW-1185">Reference proteome</keyword>
<dbReference type="Proteomes" id="UP001607302">
    <property type="component" value="Unassembled WGS sequence"/>
</dbReference>
<organism evidence="2 3">
    <name type="scientific">Vespula squamosa</name>
    <name type="common">Southern yellow jacket</name>
    <name type="synonym">Wasp</name>
    <dbReference type="NCBI Taxonomy" id="30214"/>
    <lineage>
        <taxon>Eukaryota</taxon>
        <taxon>Metazoa</taxon>
        <taxon>Ecdysozoa</taxon>
        <taxon>Arthropoda</taxon>
        <taxon>Hexapoda</taxon>
        <taxon>Insecta</taxon>
        <taxon>Pterygota</taxon>
        <taxon>Neoptera</taxon>
        <taxon>Endopterygota</taxon>
        <taxon>Hymenoptera</taxon>
        <taxon>Apocrita</taxon>
        <taxon>Aculeata</taxon>
        <taxon>Vespoidea</taxon>
        <taxon>Vespidae</taxon>
        <taxon>Vespinae</taxon>
        <taxon>Vespula</taxon>
    </lineage>
</organism>
<evidence type="ECO:0000313" key="2">
    <source>
        <dbReference type="EMBL" id="KAL2726812.1"/>
    </source>
</evidence>
<name>A0ABD2B264_VESSQ</name>
<feature type="region of interest" description="Disordered" evidence="1">
    <location>
        <begin position="358"/>
        <end position="380"/>
    </location>
</feature>
<gene>
    <name evidence="2" type="ORF">V1478_007090</name>
</gene>
<accession>A0ABD2B264</accession>
<evidence type="ECO:0000256" key="1">
    <source>
        <dbReference type="SAM" id="MobiDB-lite"/>
    </source>
</evidence>
<comment type="caution">
    <text evidence="2">The sequence shown here is derived from an EMBL/GenBank/DDBJ whole genome shotgun (WGS) entry which is preliminary data.</text>
</comment>
<feature type="compositionally biased region" description="Polar residues" evidence="1">
    <location>
        <begin position="363"/>
        <end position="380"/>
    </location>
</feature>
<proteinExistence type="predicted"/>
<dbReference type="AlphaFoldDB" id="A0ABD2B264"/>